<evidence type="ECO:0000313" key="2">
    <source>
        <dbReference type="Proteomes" id="UP000696573"/>
    </source>
</evidence>
<accession>A0A9N9VJJ9</accession>
<reference evidence="1" key="1">
    <citation type="submission" date="2021-10" db="EMBL/GenBank/DDBJ databases">
        <authorList>
            <person name="Piombo E."/>
        </authorList>
    </citation>
    <scope>NUCLEOTIDE SEQUENCE</scope>
</reference>
<comment type="caution">
    <text evidence="1">The sequence shown here is derived from an EMBL/GenBank/DDBJ whole genome shotgun (WGS) entry which is preliminary data.</text>
</comment>
<dbReference type="EMBL" id="CABFNQ020000693">
    <property type="protein sequence ID" value="CAH0023580.1"/>
    <property type="molecule type" value="Genomic_DNA"/>
</dbReference>
<name>A0A9N9VJJ9_9HYPO</name>
<dbReference type="OrthoDB" id="10378021at2759"/>
<gene>
    <name evidence="1" type="ORF">CRHIZ90672A_00018310</name>
</gene>
<dbReference type="Proteomes" id="UP000696573">
    <property type="component" value="Unassembled WGS sequence"/>
</dbReference>
<protein>
    <submittedName>
        <fullName evidence="1">Uncharacterized protein</fullName>
    </submittedName>
</protein>
<keyword evidence="2" id="KW-1185">Reference proteome</keyword>
<proteinExistence type="predicted"/>
<evidence type="ECO:0000313" key="1">
    <source>
        <dbReference type="EMBL" id="CAH0023580.1"/>
    </source>
</evidence>
<dbReference type="AlphaFoldDB" id="A0A9N9VJJ9"/>
<sequence length="138" mass="14876">MQRRNVGANTQIIIPAKAKQVEGIIESGFDYFAGADIEDGGDIVECTGKTEKVNDFVERVPVRVRGGIGPQLRLFLRHLVPCLFDWDALDRVTASVGFLVGLSAILHDMAATTAEEARALKSNQARGRPEATIAVGKA</sequence>
<organism evidence="1 2">
    <name type="scientific">Clonostachys rhizophaga</name>
    <dbReference type="NCBI Taxonomy" id="160324"/>
    <lineage>
        <taxon>Eukaryota</taxon>
        <taxon>Fungi</taxon>
        <taxon>Dikarya</taxon>
        <taxon>Ascomycota</taxon>
        <taxon>Pezizomycotina</taxon>
        <taxon>Sordariomycetes</taxon>
        <taxon>Hypocreomycetidae</taxon>
        <taxon>Hypocreales</taxon>
        <taxon>Bionectriaceae</taxon>
        <taxon>Clonostachys</taxon>
    </lineage>
</organism>